<feature type="transmembrane region" description="Helical" evidence="2">
    <location>
        <begin position="119"/>
        <end position="140"/>
    </location>
</feature>
<comment type="caution">
    <text evidence="3">The sequence shown here is derived from an EMBL/GenBank/DDBJ whole genome shotgun (WGS) entry which is preliminary data.</text>
</comment>
<accession>A0A0V1N7H0</accession>
<keyword evidence="2" id="KW-1133">Transmembrane helix</keyword>
<feature type="compositionally biased region" description="Basic and acidic residues" evidence="1">
    <location>
        <begin position="51"/>
        <end position="60"/>
    </location>
</feature>
<organism evidence="3 4">
    <name type="scientific">Trichinella papuae</name>
    <dbReference type="NCBI Taxonomy" id="268474"/>
    <lineage>
        <taxon>Eukaryota</taxon>
        <taxon>Metazoa</taxon>
        <taxon>Ecdysozoa</taxon>
        <taxon>Nematoda</taxon>
        <taxon>Enoplea</taxon>
        <taxon>Dorylaimia</taxon>
        <taxon>Trichinellida</taxon>
        <taxon>Trichinellidae</taxon>
        <taxon>Trichinella</taxon>
    </lineage>
</organism>
<dbReference type="AlphaFoldDB" id="A0A0V1N7H0"/>
<sequence>MHRRPRTLLDDLHPDRAKPVYIKNYSKEIKWIPAIIERQTGPVSDDTGTPEGERHRRHEDQLRTRFDTRKEGTEGRFPEERRTEESEVADWNTERITYTDGSDGHRPTKLRHKTATDNVCIRMFNIPLLFSIINAVYGLVQLFPGFGILKTLYGSFVCGGWFGECGRCFLIVHCWNWSITLKASFLQIQLRFKCSSIL</sequence>
<dbReference type="STRING" id="268474.A0A0V1N7H0"/>
<keyword evidence="2" id="KW-0472">Membrane</keyword>
<name>A0A0V1N7H0_9BILA</name>
<evidence type="ECO:0000256" key="2">
    <source>
        <dbReference type="SAM" id="Phobius"/>
    </source>
</evidence>
<keyword evidence="4" id="KW-1185">Reference proteome</keyword>
<dbReference type="Proteomes" id="UP000054843">
    <property type="component" value="Unassembled WGS sequence"/>
</dbReference>
<protein>
    <submittedName>
        <fullName evidence="3">Uncharacterized protein</fullName>
    </submittedName>
</protein>
<proteinExistence type="predicted"/>
<feature type="region of interest" description="Disordered" evidence="1">
    <location>
        <begin position="67"/>
        <end position="86"/>
    </location>
</feature>
<dbReference type="EMBL" id="JYDO01000004">
    <property type="protein sequence ID" value="KRZ79961.1"/>
    <property type="molecule type" value="Genomic_DNA"/>
</dbReference>
<keyword evidence="2" id="KW-0812">Transmembrane</keyword>
<evidence type="ECO:0000313" key="4">
    <source>
        <dbReference type="Proteomes" id="UP000054843"/>
    </source>
</evidence>
<evidence type="ECO:0000256" key="1">
    <source>
        <dbReference type="SAM" id="MobiDB-lite"/>
    </source>
</evidence>
<reference evidence="3 4" key="1">
    <citation type="submission" date="2015-01" db="EMBL/GenBank/DDBJ databases">
        <title>Evolution of Trichinella species and genotypes.</title>
        <authorList>
            <person name="Korhonen P.K."/>
            <person name="Edoardo P."/>
            <person name="Giuseppe L.R."/>
            <person name="Gasser R.B."/>
        </authorList>
    </citation>
    <scope>NUCLEOTIDE SEQUENCE [LARGE SCALE GENOMIC DNA]</scope>
    <source>
        <strain evidence="3">ISS1980</strain>
    </source>
</reference>
<feature type="compositionally biased region" description="Basic and acidic residues" evidence="1">
    <location>
        <begin position="67"/>
        <end position="85"/>
    </location>
</feature>
<evidence type="ECO:0000313" key="3">
    <source>
        <dbReference type="EMBL" id="KRZ79961.1"/>
    </source>
</evidence>
<gene>
    <name evidence="3" type="ORF">T10_559</name>
</gene>
<feature type="region of interest" description="Disordered" evidence="1">
    <location>
        <begin position="40"/>
        <end position="60"/>
    </location>
</feature>